<feature type="compositionally biased region" description="Polar residues" evidence="1">
    <location>
        <begin position="36"/>
        <end position="47"/>
    </location>
</feature>
<feature type="region of interest" description="Disordered" evidence="1">
    <location>
        <begin position="388"/>
        <end position="410"/>
    </location>
</feature>
<reference evidence="2" key="1">
    <citation type="thesis" date="2021" institute="BYU ScholarsArchive" country="Provo, UT, USA">
        <title>Applications of and Algorithms for Genome Assembly and Genomic Analyses with an Emphasis on Marine Teleosts.</title>
        <authorList>
            <person name="Pickett B.D."/>
        </authorList>
    </citation>
    <scope>NUCLEOTIDE SEQUENCE</scope>
    <source>
        <strain evidence="2">HI-2016</strain>
    </source>
</reference>
<organism evidence="2 3">
    <name type="scientific">Albula glossodonta</name>
    <name type="common">roundjaw bonefish</name>
    <dbReference type="NCBI Taxonomy" id="121402"/>
    <lineage>
        <taxon>Eukaryota</taxon>
        <taxon>Metazoa</taxon>
        <taxon>Chordata</taxon>
        <taxon>Craniata</taxon>
        <taxon>Vertebrata</taxon>
        <taxon>Euteleostomi</taxon>
        <taxon>Actinopterygii</taxon>
        <taxon>Neopterygii</taxon>
        <taxon>Teleostei</taxon>
        <taxon>Albuliformes</taxon>
        <taxon>Albulidae</taxon>
        <taxon>Albula</taxon>
    </lineage>
</organism>
<name>A0A8T2PLP3_9TELE</name>
<accession>A0A8T2PLP3</accession>
<dbReference type="EMBL" id="JAFBMS010000008">
    <property type="protein sequence ID" value="KAG9350127.1"/>
    <property type="molecule type" value="Genomic_DNA"/>
</dbReference>
<feature type="region of interest" description="Disordered" evidence="1">
    <location>
        <begin position="1"/>
        <end position="48"/>
    </location>
</feature>
<comment type="caution">
    <text evidence="2">The sequence shown here is derived from an EMBL/GenBank/DDBJ whole genome shotgun (WGS) entry which is preliminary data.</text>
</comment>
<feature type="compositionally biased region" description="Low complexity" evidence="1">
    <location>
        <begin position="93"/>
        <end position="105"/>
    </location>
</feature>
<evidence type="ECO:0000256" key="1">
    <source>
        <dbReference type="SAM" id="MobiDB-lite"/>
    </source>
</evidence>
<feature type="region of interest" description="Disordered" evidence="1">
    <location>
        <begin position="332"/>
        <end position="365"/>
    </location>
</feature>
<evidence type="ECO:0000313" key="2">
    <source>
        <dbReference type="EMBL" id="KAG9350127.1"/>
    </source>
</evidence>
<protein>
    <submittedName>
        <fullName evidence="2">Uncharacterized protein</fullName>
    </submittedName>
</protein>
<evidence type="ECO:0000313" key="3">
    <source>
        <dbReference type="Proteomes" id="UP000824540"/>
    </source>
</evidence>
<proteinExistence type="predicted"/>
<dbReference type="Proteomes" id="UP000824540">
    <property type="component" value="Unassembled WGS sequence"/>
</dbReference>
<feature type="compositionally biased region" description="Polar residues" evidence="1">
    <location>
        <begin position="348"/>
        <end position="357"/>
    </location>
</feature>
<gene>
    <name evidence="2" type="ORF">JZ751_026480</name>
</gene>
<dbReference type="OrthoDB" id="426293at2759"/>
<feature type="compositionally biased region" description="Basic and acidic residues" evidence="1">
    <location>
        <begin position="392"/>
        <end position="404"/>
    </location>
</feature>
<feature type="region of interest" description="Disordered" evidence="1">
    <location>
        <begin position="71"/>
        <end position="110"/>
    </location>
</feature>
<keyword evidence="3" id="KW-1185">Reference proteome</keyword>
<dbReference type="AlphaFoldDB" id="A0A8T2PLP3"/>
<feature type="compositionally biased region" description="Basic and acidic residues" evidence="1">
    <location>
        <begin position="1"/>
        <end position="11"/>
    </location>
</feature>
<sequence length="424" mass="45936">MDHSHPPEHKLPSIVEAESEPEEYFHLSPASKSRRNLTLPSLSSPVRRTSLGHLLGDELRQFNALRRCRSPIRGCRGQSPSPQHQRNEEPQRSPALPHALPPSSSTEAGACRKPSKLLIPSLNCFGPPDLSPRVVDGIEDNSHTFHFNMERSGAKGSGVGQGEDGHQVNATLLLETEEVRQSIGQLNKEMSHLHQEVSQLGKELHHMMHFLQAHVTVQHYTSSLSTYPYGVHVVSNPNASSSMAYNVAAGLHLHHEPMNLESLGHPAGGTWGYSGSSHSGSSQPRATVMASGYPHLHISTNPLLHSANPRQSDPAVASGSLHILDSRSLLDLHHLPGSSRSGPAPLPRQSSVTSQDSGPCRLDACDSDHPLGDSAGMEHISLECLLGGSGSLDRRDSETPESRRSSIGIQTLDTEPFWSVDMTE</sequence>